<dbReference type="GO" id="GO:0003824">
    <property type="term" value="F:catalytic activity"/>
    <property type="evidence" value="ECO:0007669"/>
    <property type="project" value="UniProtKB-ARBA"/>
</dbReference>
<feature type="domain" description="Filamentous haemagglutinin FhaB/tRNA nuclease CdiA-like TPS" evidence="2">
    <location>
        <begin position="47"/>
        <end position="170"/>
    </location>
</feature>
<accession>D1AG88</accession>
<dbReference type="Proteomes" id="UP000000845">
    <property type="component" value="Chromosome"/>
</dbReference>
<dbReference type="EMBL" id="CP001739">
    <property type="protein sequence ID" value="ACZ10714.1"/>
    <property type="molecule type" value="Genomic_DNA"/>
</dbReference>
<dbReference type="InterPro" id="IPR025157">
    <property type="entry name" value="Hemagglutinin_rpt"/>
</dbReference>
<protein>
    <submittedName>
        <fullName evidence="3">Adhesin HecA family</fullName>
    </submittedName>
</protein>
<dbReference type="InterPro" id="IPR012334">
    <property type="entry name" value="Pectin_lyas_fold"/>
</dbReference>
<feature type="region of interest" description="Disordered" evidence="1">
    <location>
        <begin position="1947"/>
        <end position="1975"/>
    </location>
</feature>
<keyword evidence="4" id="KW-1185">Reference proteome</keyword>
<evidence type="ECO:0000313" key="4">
    <source>
        <dbReference type="Proteomes" id="UP000000845"/>
    </source>
</evidence>
<evidence type="ECO:0000259" key="2">
    <source>
        <dbReference type="SMART" id="SM00912"/>
    </source>
</evidence>
<evidence type="ECO:0000256" key="1">
    <source>
        <dbReference type="SAM" id="MobiDB-lite"/>
    </source>
</evidence>
<proteinExistence type="predicted"/>
<dbReference type="NCBIfam" id="TIGR01731">
    <property type="entry name" value="fil_hemag_20aa"/>
    <property type="match status" value="5"/>
</dbReference>
<evidence type="ECO:0000313" key="3">
    <source>
        <dbReference type="EMBL" id="ACZ10714.1"/>
    </source>
</evidence>
<dbReference type="InterPro" id="IPR011050">
    <property type="entry name" value="Pectin_lyase_fold/virulence"/>
</dbReference>
<dbReference type="RefSeq" id="WP_012863293.1">
    <property type="nucleotide sequence ID" value="NC_013517.1"/>
</dbReference>
<dbReference type="InterPro" id="IPR008638">
    <property type="entry name" value="FhaB/CdiA-like_TPS"/>
</dbReference>
<dbReference type="SMART" id="SM00912">
    <property type="entry name" value="Haemagg_act"/>
    <property type="match status" value="1"/>
</dbReference>
<dbReference type="Pfam" id="PF05860">
    <property type="entry name" value="TPS"/>
    <property type="match status" value="1"/>
</dbReference>
<reference evidence="3 4" key="2">
    <citation type="journal article" date="2010" name="Stand. Genomic Sci.">
        <title>Complete genome sequence of Sebaldella termitidis type strain (NCTC 11300).</title>
        <authorList>
            <person name="Harmon-Smith M."/>
            <person name="Celia L."/>
            <person name="Chertkov O."/>
            <person name="Lapidus A."/>
            <person name="Copeland A."/>
            <person name="Glavina Del Rio T."/>
            <person name="Nolan M."/>
            <person name="Lucas S."/>
            <person name="Tice H."/>
            <person name="Cheng J.F."/>
            <person name="Han C."/>
            <person name="Detter J.C."/>
            <person name="Bruce D."/>
            <person name="Goodwin L."/>
            <person name="Pitluck S."/>
            <person name="Pati A."/>
            <person name="Liolios K."/>
            <person name="Ivanova N."/>
            <person name="Mavromatis K."/>
            <person name="Mikhailova N."/>
            <person name="Chen A."/>
            <person name="Palaniappan K."/>
            <person name="Land M."/>
            <person name="Hauser L."/>
            <person name="Chang Y.J."/>
            <person name="Jeffries C.D."/>
            <person name="Brettin T."/>
            <person name="Goker M."/>
            <person name="Beck B."/>
            <person name="Bristow J."/>
            <person name="Eisen J.A."/>
            <person name="Markowitz V."/>
            <person name="Hugenholtz P."/>
            <person name="Kyrpides N.C."/>
            <person name="Klenk H.P."/>
            <person name="Chen F."/>
        </authorList>
    </citation>
    <scope>NUCLEOTIDE SEQUENCE [LARGE SCALE GENOMIC DNA]</scope>
    <source>
        <strain evidence="4">ATCC 33386 / NCTC 11300</strain>
    </source>
</reference>
<gene>
    <name evidence="3" type="ordered locus">Sterm_3880</name>
</gene>
<name>D1AG88_SEBTE</name>
<sequence length="2542" mass="273915">MKERNWKKVVRRNLSVGILLGMFLNNLTFANELIKTRNGSTRVITAPNGTPMIELANPGNSGVSVNDFDRLSVDEKNLILNNISSKEGIGYRSELGGIIAPNENYTGNPARAILLRVHKDPSVINGFIEAASTGKVDMFFSNPNGIYLNGGLVGRFGNVTFTTGHVSDDLMTIMVRDGRIEIGSGFNGNAAENLSLLAKSIQINGQLNGNDLTLIGGQYDYNTGTKEVVKQGDNPGEVLISSSVVGSIYGRNIYLKAVGSDIGVKGDMVSQKVLKINADGSLVLSKIQGTESVDIKAKNFTQEGSTYTEGKLTVEADNTTLKGSGTQAQEIEVSGNLNNESNLYSKGNVTIGGDTQNKGQLISEGNLEVKGNLESDSLVYGKNSVKVGKDLTNKSDLQSENGIAVEGNVINTGKVISDKDLTIKGNANNAGTLYGKDRVTIDKNLTNTGSVQTTGDLTAKDTVNTGKLTAEGNVNVEDLDNNGEIVTNKKLTTKNLTNKSTGKVSAVDGISTVGNAVNHGQINTNGSFVISSNLENYNVINVGGLVNTKDLTNTGVLKVSDKIVSKGFSFSNTGEIVTVNLDVDSTNIINTNKITVVETTKLKGSSNINNQGTIASKNIEITTPVLTNSGQILAEEVITANNTSLTNTGKLASNGSINLNNTSIVNRSSIESATINLQNIFSYDNNTGIIRGNNITLTSLGNLLLEGRIQGINNLLISGFDITNNGNIISSGLLRLSGNNITNNLTISASTVELLATGNILNNSMIEGERGKLSGNNITNKDLVIFLDKLDIEGTKLVNKDASVYSDNEMNIKTGDVDNTGGEIVGQSTLNITGFNLLDNTKGIIDSRGNILLSGNKLLNGGEVSGQYRLYWITWDGQYIYDDVWRELDDAYAQTGNSSLITGLDDWKIGIAKSNINGGINREKEFTKIKDSTDYDLYYGYMSGNLTASNATYETQVLKGYVDTSRLVTEGGRILSGGNLTLDVKEIENRNSKISSGGTLRITNKVEKIENVTDVATIKVYDGTERLSLWQTMWTNGSGNTIYGDAIGVRRDLESTSRDYNIADSVSVIEGNNVIIEGTPTINNGYDYSKIGTGIVIDPSTITSKDVDVDLYYDPVTVHVDRTAVIDIITTGTIPFNPGVFTSSQSKLFAESKDPTSKYLMETRSQYIDLSRFFGSDYFLSKIGYNESKDWNMARRLGDAYYETKYMNNLLLETLGTRFINGKADTELMKEMLDNAVATSGDLQLTIGVALTGAQIAALKSDIIWYVEQEVNGEKVLVPQVYLSQATLENIKSPTTTISAQETLAINSSTLVNQGRLSGNTVYVNTDNLINKSVGALTAEITGMNIQIDAKNDILNIGAVISAKEDLMLTAGGTISNITTGVETTEHDRLEGKERTRIYDDIQNVGVISSGNITYIEADNYVSRGAVTESGGTTYIEANDVNINTIALKDYERTEENHGYDLYRTTEKLGSEVTGLNNVIINASNDINIKGSTVASDGTVQLTAENNINIENDKNTMYTESKREKNGTFSSYYKLETNYQEEAVASTIIGNNIILDSGNDVNIKASNVIAVKNDNIQSSGGNIIVTAGNDINITTDDMNNEYYLKEKSSGFSSSFSMSGGGVSAGVSYSSNSLENTRNTTTVATSSIVSEGSTLLSAGNKVRTEAMQANVGEDMIIRGVNGVELLDAQEVYNEKVKQESKSVGITASLGSTITSFISSADEKSQNNGKYGFGNRSELINTYGDGLDLYREGVKAGADLSQLVVDGMKGSYGSLGGYGVTANVTVSANKSKYESNTSGTNSVAGNINVGGNLVISSEGDVKLVNQKVNVGENIIVDAKSFEASAGKNTYNNTTDSSSQGMSAGYDFTGGTVTGGINGSKGNSNSSSVYYDNTIINAGGTFQLTTKEDATFKGANVTADKIDFEIGGNLNVISLQDEYKLDGSNKSGGLNYGHTEQSDGKGYNSVSGSASYGESSGDSKWVNNQTSIIAENGGNIKVGETLTNVGAIIGSINESMRIEAKEVIVENLKDHDNGENYNVGLSGVDRKNTVPQTELQYGSHDKEQDTNATFVNTVIVENGREINLEERGINTDINKAQVITKDDVVEQIDTVLHTDLLNKEKQKDLLNDLNTIGENSEIIVDSIGTKLNNNKNGDPNAGMGDLEKQSLANITKAVEEVVKNKDNLVLSEADRENKEKLKETIKDKYADYGVTDVVIIKDGELLMGEDGEMHSVNGAFSRDGIVYITESTANGSLKDLNRVVGEEVGEIYAQNNGLENWNNKGQQIGEIFGEKISEGLGDSKSKNNLSSDDIDLSGVIIAGTQRKTEPGVWLVIDGDSSKPISDLIVLGLRANAAKNGYKNATDNILYYLSGQGGTKEVPMDWYLNSKVGKQAITDIKWGIFDIIDYNDLSSLKIGQNTTIFDYAGGEKAAEIYPDPKIDGDLFYSMGPHNIDYSRSVNIRKIGENKYELKSQVDYTIRDNYDWHDGKSIQEYGIKIEDKFMKGYEEKNYGAKEFKMRGYYSVEFTAIFEMKNGIPVTTTNYTREKR</sequence>
<dbReference type="HOGENOM" id="CLU_000043_8_2_0"/>
<dbReference type="Pfam" id="PF13332">
    <property type="entry name" value="Fil_haemagg_2"/>
    <property type="match status" value="3"/>
</dbReference>
<dbReference type="InterPro" id="IPR010069">
    <property type="entry name" value="CdiA_FHA1_rpt"/>
</dbReference>
<reference evidence="4" key="1">
    <citation type="submission" date="2009-09" db="EMBL/GenBank/DDBJ databases">
        <title>The complete chromosome of Sebaldella termitidis ATCC 33386.</title>
        <authorList>
            <consortium name="US DOE Joint Genome Institute (JGI-PGF)"/>
            <person name="Lucas S."/>
            <person name="Copeland A."/>
            <person name="Lapidus A."/>
            <person name="Glavina del Rio T."/>
            <person name="Dalin E."/>
            <person name="Tice H."/>
            <person name="Bruce D."/>
            <person name="Goodwin L."/>
            <person name="Pitluck S."/>
            <person name="Kyrpides N."/>
            <person name="Mavromatis K."/>
            <person name="Ivanova N."/>
            <person name="Mikhailova N."/>
            <person name="Sims D."/>
            <person name="Meincke L."/>
            <person name="Brettin T."/>
            <person name="Detter J.C."/>
            <person name="Han C."/>
            <person name="Larimer F."/>
            <person name="Land M."/>
            <person name="Hauser L."/>
            <person name="Markowitz V."/>
            <person name="Cheng J.F."/>
            <person name="Hugenholtz P."/>
            <person name="Woyke T."/>
            <person name="Wu D."/>
            <person name="Eisen J.A."/>
        </authorList>
    </citation>
    <scope>NUCLEOTIDE SEQUENCE [LARGE SCALE GENOMIC DNA]</scope>
    <source>
        <strain evidence="4">ATCC 33386 / NCTC 11300</strain>
    </source>
</reference>
<dbReference type="eggNOG" id="COG3210">
    <property type="taxonomic scope" value="Bacteria"/>
</dbReference>
<dbReference type="Gene3D" id="2.160.20.10">
    <property type="entry name" value="Single-stranded right-handed beta-helix, Pectin lyase-like"/>
    <property type="match status" value="1"/>
</dbReference>
<feature type="compositionally biased region" description="Low complexity" evidence="1">
    <location>
        <begin position="1962"/>
        <end position="1975"/>
    </location>
</feature>
<dbReference type="SUPFAM" id="SSF51126">
    <property type="entry name" value="Pectin lyase-like"/>
    <property type="match status" value="1"/>
</dbReference>
<organism evidence="3 4">
    <name type="scientific">Sebaldella termitidis (strain ATCC 33386 / NCTC 11300)</name>
    <dbReference type="NCBI Taxonomy" id="526218"/>
    <lineage>
        <taxon>Bacteria</taxon>
        <taxon>Fusobacteriati</taxon>
        <taxon>Fusobacteriota</taxon>
        <taxon>Fusobacteriia</taxon>
        <taxon>Fusobacteriales</taxon>
        <taxon>Leptotrichiaceae</taxon>
        <taxon>Sebaldella</taxon>
    </lineage>
</organism>
<dbReference type="STRING" id="526218.Sterm_3880"/>
<dbReference type="KEGG" id="str:Sterm_3880"/>